<keyword evidence="1" id="KW-0540">Nuclease</keyword>
<accession>A0A919A2S1</accession>
<dbReference type="RefSeq" id="WP_229903662.1">
    <property type="nucleotide sequence ID" value="NZ_BNBC01000021.1"/>
</dbReference>
<evidence type="ECO:0000256" key="2">
    <source>
        <dbReference type="ARBA" id="ARBA00022759"/>
    </source>
</evidence>
<dbReference type="EMBL" id="BNBC01000021">
    <property type="protein sequence ID" value="GHE84035.1"/>
    <property type="molecule type" value="Genomic_DNA"/>
</dbReference>
<organism evidence="4 5">
    <name type="scientific">Streptomyces spiralis</name>
    <dbReference type="NCBI Taxonomy" id="66376"/>
    <lineage>
        <taxon>Bacteria</taxon>
        <taxon>Bacillati</taxon>
        <taxon>Actinomycetota</taxon>
        <taxon>Actinomycetes</taxon>
        <taxon>Kitasatosporales</taxon>
        <taxon>Streptomycetaceae</taxon>
        <taxon>Streptomyces</taxon>
    </lineage>
</organism>
<proteinExistence type="predicted"/>
<evidence type="ECO:0008006" key="6">
    <source>
        <dbReference type="Google" id="ProtNLM"/>
    </source>
</evidence>
<dbReference type="GO" id="GO:0004519">
    <property type="term" value="F:endonuclease activity"/>
    <property type="evidence" value="ECO:0007669"/>
    <property type="project" value="UniProtKB-KW"/>
</dbReference>
<keyword evidence="3" id="KW-0378">Hydrolase</keyword>
<reference evidence="4" key="1">
    <citation type="journal article" date="2014" name="Int. J. Syst. Evol. Microbiol.">
        <title>Complete genome sequence of Corynebacterium casei LMG S-19264T (=DSM 44701T), isolated from a smear-ripened cheese.</title>
        <authorList>
            <consortium name="US DOE Joint Genome Institute (JGI-PGF)"/>
            <person name="Walter F."/>
            <person name="Albersmeier A."/>
            <person name="Kalinowski J."/>
            <person name="Ruckert C."/>
        </authorList>
    </citation>
    <scope>NUCLEOTIDE SEQUENCE</scope>
    <source>
        <strain evidence="4">JCM 3302</strain>
    </source>
</reference>
<dbReference type="GO" id="GO:0016787">
    <property type="term" value="F:hydrolase activity"/>
    <property type="evidence" value="ECO:0007669"/>
    <property type="project" value="UniProtKB-KW"/>
</dbReference>
<evidence type="ECO:0000313" key="4">
    <source>
        <dbReference type="EMBL" id="GHE84035.1"/>
    </source>
</evidence>
<keyword evidence="5" id="KW-1185">Reference proteome</keyword>
<evidence type="ECO:0000256" key="1">
    <source>
        <dbReference type="ARBA" id="ARBA00022722"/>
    </source>
</evidence>
<sequence>MTGADTIEEWLREVCSQYKFNVRGVLQTDSPGAEWPITITGPQDLEEKLATRGHLLPLPKEPASLANIIEVSIIDFIISAITGAGGIAFQRGSERGYPDLEVSGPRFGGGHHAIDIKAARRAVTASGVPNGRTQSRITLYTGNTYFKWPALHWPGTFRPFGDYETHLDVLVIYTLNEASAWRVDDLEVIVQEPWRIASKKRSSTTREYIGAVDSIAALREGRGEFDTPEEFYRFWRAFQFKISAQVSNQLNKLMTAQQAELDRLRGAAQGGSGSLQG</sequence>
<dbReference type="SUPFAM" id="SSF52980">
    <property type="entry name" value="Restriction endonuclease-like"/>
    <property type="match status" value="1"/>
</dbReference>
<dbReference type="InterPro" id="IPR015314">
    <property type="entry name" value="Restrct_endonuc_II_EcoRV"/>
</dbReference>
<dbReference type="Gene3D" id="3.40.600.10">
    <property type="entry name" value="DNA mismatch repair MutH/Restriction endonuclease, type II"/>
    <property type="match status" value="1"/>
</dbReference>
<keyword evidence="2" id="KW-0255">Endonuclease</keyword>
<dbReference type="InterPro" id="IPR011335">
    <property type="entry name" value="Restrct_endonuc-II-like"/>
</dbReference>
<reference evidence="4" key="2">
    <citation type="submission" date="2020-09" db="EMBL/GenBank/DDBJ databases">
        <authorList>
            <person name="Sun Q."/>
            <person name="Ohkuma M."/>
        </authorList>
    </citation>
    <scope>NUCLEOTIDE SEQUENCE</scope>
    <source>
        <strain evidence="4">JCM 3302</strain>
    </source>
</reference>
<dbReference type="GO" id="GO:0003677">
    <property type="term" value="F:DNA binding"/>
    <property type="evidence" value="ECO:0007669"/>
    <property type="project" value="InterPro"/>
</dbReference>
<name>A0A919A2S1_9ACTN</name>
<evidence type="ECO:0000256" key="3">
    <source>
        <dbReference type="ARBA" id="ARBA00022801"/>
    </source>
</evidence>
<dbReference type="AlphaFoldDB" id="A0A919A2S1"/>
<evidence type="ECO:0000313" key="5">
    <source>
        <dbReference type="Proteomes" id="UP000641386"/>
    </source>
</evidence>
<dbReference type="Pfam" id="PF09233">
    <property type="entry name" value="Endonuc-EcoRV"/>
    <property type="match status" value="1"/>
</dbReference>
<gene>
    <name evidence="4" type="ORF">GCM10014715_45000</name>
</gene>
<dbReference type="InterPro" id="IPR037057">
    <property type="entry name" value="DNA_rep_MutH/T2_RE_sf"/>
</dbReference>
<comment type="caution">
    <text evidence="4">The sequence shown here is derived from an EMBL/GenBank/DDBJ whole genome shotgun (WGS) entry which is preliminary data.</text>
</comment>
<protein>
    <recommendedName>
        <fullName evidence="6">Restriction endonuclease</fullName>
    </recommendedName>
</protein>
<dbReference type="Proteomes" id="UP000641386">
    <property type="component" value="Unassembled WGS sequence"/>
</dbReference>